<reference evidence="1 2" key="1">
    <citation type="journal article" date="2012" name="J. Bacteriol.">
        <title>Complete Genome Sequence of Desulfurococcus fermentans, a Hyperthermophilic Cellulolytic Crenarchaeon Isolated from a Freshwater Hot Spring in Kamchatka, Russia.</title>
        <authorList>
            <person name="Susanti D."/>
            <person name="Johnson E.F."/>
            <person name="Rodriguez J.R."/>
            <person name="Anderson I."/>
            <person name="Perevalova A.A."/>
            <person name="Kyrpides N."/>
            <person name="Lucas S."/>
            <person name="Han J."/>
            <person name="Lapidus A."/>
            <person name="Cheng J.F."/>
            <person name="Goodwin L."/>
            <person name="Pitluck S."/>
            <person name="Mavrommatis K."/>
            <person name="Peters L."/>
            <person name="Land M.L."/>
            <person name="Hauser L."/>
            <person name="Gopalan V."/>
            <person name="Chan P.P."/>
            <person name="Lowe T.M."/>
            <person name="Atomi H."/>
            <person name="Bonch-Osmolovskaya E.A."/>
            <person name="Woyke T."/>
            <person name="Mukhopadhyay B."/>
        </authorList>
    </citation>
    <scope>NUCLEOTIDE SEQUENCE [LARGE SCALE GENOMIC DNA]</scope>
    <source>
        <strain evidence="1 2">DSM 16532</strain>
    </source>
</reference>
<dbReference type="KEGG" id="dfd:Desfe_0244"/>
<gene>
    <name evidence="1" type="ORF">Desfe_0244</name>
</gene>
<dbReference type="GeneID" id="13061931"/>
<dbReference type="eggNOG" id="arCOG10426">
    <property type="taxonomic scope" value="Archaea"/>
</dbReference>
<organism evidence="1 2">
    <name type="scientific">Desulfurococcus amylolyticus DSM 16532</name>
    <dbReference type="NCBI Taxonomy" id="768672"/>
    <lineage>
        <taxon>Archaea</taxon>
        <taxon>Thermoproteota</taxon>
        <taxon>Thermoprotei</taxon>
        <taxon>Desulfurococcales</taxon>
        <taxon>Desulfurococcaceae</taxon>
        <taxon>Desulfurococcus</taxon>
    </lineage>
</organism>
<dbReference type="RefSeq" id="WP_014767059.1">
    <property type="nucleotide sequence ID" value="NC_018001.1"/>
</dbReference>
<name>I3XQD1_DESAM</name>
<dbReference type="AlphaFoldDB" id="I3XQD1"/>
<evidence type="ECO:0000313" key="1">
    <source>
        <dbReference type="EMBL" id="AFL66155.1"/>
    </source>
</evidence>
<protein>
    <submittedName>
        <fullName evidence="1">Uncharacterized protein</fullName>
    </submittedName>
</protein>
<sequence precursor="true">MRGQLQVLVSSMALALTVAVIALLFTSIYAYTSNYRIVVRGSNVYNVLREKPYWSACSLADELLTRLNAVQVSVNITEYKLTGNVSLIRSENCTASVESRSGSGYTVSYVYSIGTIYGTVIKYGVRVIY</sequence>
<dbReference type="HOGENOM" id="CLU_159102_0_0_2"/>
<keyword evidence="2" id="KW-1185">Reference proteome</keyword>
<proteinExistence type="predicted"/>
<accession>I3XQD1</accession>
<evidence type="ECO:0000313" key="2">
    <source>
        <dbReference type="Proteomes" id="UP000006175"/>
    </source>
</evidence>
<dbReference type="Proteomes" id="UP000006175">
    <property type="component" value="Chromosome"/>
</dbReference>
<dbReference type="EMBL" id="CP003321">
    <property type="protein sequence ID" value="AFL66155.1"/>
    <property type="molecule type" value="Genomic_DNA"/>
</dbReference>